<sequence length="202" mass="22649">MGQELKAVTVNLKSLDQDIQDPIVAGGADANGRTFRIIFDQEAAAQCVANTKVYLSWRHVQLDIKGYNVFTKTHEDPIVWEIKWPRAMLHEGDVLCCVELVDSVSIASSTSFLVHVLSDPNDGSAFVVSDDFSAFQNAVIHLATLGDKMEKQMDEQRKEFQKWTKETKEIKQIATSAYDKAVSVENKLDQIAISAEVKIREF</sequence>
<accession>A0A8S5TZ66</accession>
<name>A0A8S5TZ66_9CAUD</name>
<protein>
    <submittedName>
        <fullName evidence="1">BppU domain protein</fullName>
    </submittedName>
</protein>
<evidence type="ECO:0000313" key="1">
    <source>
        <dbReference type="EMBL" id="DAF87471.1"/>
    </source>
</evidence>
<organism evidence="1">
    <name type="scientific">Siphoviridae sp. ctnPP24</name>
    <dbReference type="NCBI Taxonomy" id="2825662"/>
    <lineage>
        <taxon>Viruses</taxon>
        <taxon>Duplodnaviria</taxon>
        <taxon>Heunggongvirae</taxon>
        <taxon>Uroviricota</taxon>
        <taxon>Caudoviricetes</taxon>
    </lineage>
</organism>
<proteinExistence type="predicted"/>
<reference evidence="1" key="1">
    <citation type="journal article" date="2021" name="Proc. Natl. Acad. Sci. U.S.A.">
        <title>A Catalog of Tens of Thousands of Viruses from Human Metagenomes Reveals Hidden Associations with Chronic Diseases.</title>
        <authorList>
            <person name="Tisza M.J."/>
            <person name="Buck C.B."/>
        </authorList>
    </citation>
    <scope>NUCLEOTIDE SEQUENCE</scope>
    <source>
        <strain evidence="1">CtnPP24</strain>
    </source>
</reference>
<dbReference type="EMBL" id="BK015962">
    <property type="protein sequence ID" value="DAF87471.1"/>
    <property type="molecule type" value="Genomic_DNA"/>
</dbReference>